<proteinExistence type="inferred from homology"/>
<sequence length="298" mass="33469">MIDHTFASSVAGYLSIVCWLIVFTPQLWENYRRKSGDGLSMTFLVIWLAGDVFNLLGVIMQDLLLTMFVLALYYTVADMGLIWQVIYYQQQGKRVDRHDEEDIPALVGESSSLLNTATTSYTSNPAISSSNSSFITITDTKKKQTSGTKLFNLISAISIVLVTVVSCYTYYNAHWKHKHDGGNGGDDGQSDRLEFVPQLMGWSSALLYVGSRIPQILKNWRNKSTEGLSFGMFTCAVMGNVFFTMSIFLKSTNINYILMNLSWIVGSCGTLIFDFIIFIQFFVYSKEKKNPVIGKPTV</sequence>
<comment type="catalytic activity">
    <reaction evidence="6">
        <text>L-histidine(out) + L-arginine(in) = L-histidine(in) + L-arginine(out)</text>
        <dbReference type="Rhea" id="RHEA:71063"/>
        <dbReference type="ChEBI" id="CHEBI:32682"/>
        <dbReference type="ChEBI" id="CHEBI:57595"/>
    </reaction>
</comment>
<name>A0A168JP98_MUCCL</name>
<feature type="transmembrane region" description="Helical" evidence="7">
    <location>
        <begin position="65"/>
        <end position="88"/>
    </location>
</feature>
<dbReference type="FunFam" id="1.20.1280.290:FF:000009">
    <property type="entry name" value="PQ loop repeat family protein"/>
    <property type="match status" value="1"/>
</dbReference>
<feature type="transmembrane region" description="Helical" evidence="7">
    <location>
        <begin position="39"/>
        <end position="59"/>
    </location>
</feature>
<dbReference type="GO" id="GO:0098852">
    <property type="term" value="C:lytic vacuole membrane"/>
    <property type="evidence" value="ECO:0007669"/>
    <property type="project" value="UniProtKB-ARBA"/>
</dbReference>
<evidence type="ECO:0000313" key="8">
    <source>
        <dbReference type="EMBL" id="OAD01438.1"/>
    </source>
</evidence>
<evidence type="ECO:0000313" key="9">
    <source>
        <dbReference type="Proteomes" id="UP000077051"/>
    </source>
</evidence>
<dbReference type="Pfam" id="PF04193">
    <property type="entry name" value="PQ-loop"/>
    <property type="match status" value="2"/>
</dbReference>
<evidence type="ECO:0000256" key="3">
    <source>
        <dbReference type="ARBA" id="ARBA00022989"/>
    </source>
</evidence>
<dbReference type="PANTHER" id="PTHR16201">
    <property type="entry name" value="SEVEN TRANSMEMBRANE PROTEIN 1-RELATED"/>
    <property type="match status" value="1"/>
</dbReference>
<dbReference type="GO" id="GO:0034486">
    <property type="term" value="P:vacuolar transmembrane transport"/>
    <property type="evidence" value="ECO:0007669"/>
    <property type="project" value="UniProtKB-ARBA"/>
</dbReference>
<feature type="transmembrane region" description="Helical" evidence="7">
    <location>
        <begin position="150"/>
        <end position="171"/>
    </location>
</feature>
<dbReference type="Proteomes" id="UP000077051">
    <property type="component" value="Unassembled WGS sequence"/>
</dbReference>
<keyword evidence="2 7" id="KW-0812">Transmembrane</keyword>
<organism evidence="8 9">
    <name type="scientific">Mucor lusitanicus CBS 277.49</name>
    <dbReference type="NCBI Taxonomy" id="747725"/>
    <lineage>
        <taxon>Eukaryota</taxon>
        <taxon>Fungi</taxon>
        <taxon>Fungi incertae sedis</taxon>
        <taxon>Mucoromycota</taxon>
        <taxon>Mucoromycotina</taxon>
        <taxon>Mucoromycetes</taxon>
        <taxon>Mucorales</taxon>
        <taxon>Mucorineae</taxon>
        <taxon>Mucoraceae</taxon>
        <taxon>Mucor</taxon>
    </lineage>
</organism>
<evidence type="ECO:0000256" key="6">
    <source>
        <dbReference type="ARBA" id="ARBA00050768"/>
    </source>
</evidence>
<dbReference type="OrthoDB" id="8048523at2759"/>
<comment type="subcellular location">
    <subcellularLocation>
        <location evidence="1">Membrane</location>
        <topology evidence="1">Multi-pass membrane protein</topology>
    </subcellularLocation>
</comment>
<comment type="similarity">
    <text evidence="5">Belongs to the laat-1 family.</text>
</comment>
<dbReference type="GO" id="GO:0015174">
    <property type="term" value="F:basic amino acid transmembrane transporter activity"/>
    <property type="evidence" value="ECO:0007669"/>
    <property type="project" value="UniProtKB-ARBA"/>
</dbReference>
<dbReference type="SMART" id="SM00679">
    <property type="entry name" value="CTNS"/>
    <property type="match status" value="2"/>
</dbReference>
<evidence type="ECO:0000256" key="5">
    <source>
        <dbReference type="ARBA" id="ARBA00038039"/>
    </source>
</evidence>
<evidence type="ECO:0008006" key="10">
    <source>
        <dbReference type="Google" id="ProtNLM"/>
    </source>
</evidence>
<keyword evidence="4 7" id="KW-0472">Membrane</keyword>
<feature type="transmembrane region" description="Helical" evidence="7">
    <location>
        <begin position="261"/>
        <end position="284"/>
    </location>
</feature>
<evidence type="ECO:0000256" key="4">
    <source>
        <dbReference type="ARBA" id="ARBA00023136"/>
    </source>
</evidence>
<dbReference type="InterPro" id="IPR006603">
    <property type="entry name" value="PQ-loop_rpt"/>
</dbReference>
<accession>A0A168JP98</accession>
<reference evidence="8 9" key="1">
    <citation type="submission" date="2015-06" db="EMBL/GenBank/DDBJ databases">
        <title>Expansion of signal transduction pathways in fungi by whole-genome duplication.</title>
        <authorList>
            <consortium name="DOE Joint Genome Institute"/>
            <person name="Corrochano L.M."/>
            <person name="Kuo A."/>
            <person name="Marcet-Houben M."/>
            <person name="Polaino S."/>
            <person name="Salamov A."/>
            <person name="Villalobos J.M."/>
            <person name="Alvarez M.I."/>
            <person name="Avalos J."/>
            <person name="Benito E.P."/>
            <person name="Benoit I."/>
            <person name="Burger G."/>
            <person name="Camino L.P."/>
            <person name="Canovas D."/>
            <person name="Cerda-Olmedo E."/>
            <person name="Cheng J.-F."/>
            <person name="Dominguez A."/>
            <person name="Elias M."/>
            <person name="Eslava A.P."/>
            <person name="Glaser F."/>
            <person name="Grimwood J."/>
            <person name="Gutierrez G."/>
            <person name="Heitman J."/>
            <person name="Henrissat B."/>
            <person name="Iturriaga E.A."/>
            <person name="Lang B.F."/>
            <person name="Lavin J.L."/>
            <person name="Lee S."/>
            <person name="Li W."/>
            <person name="Lindquist E."/>
            <person name="Lopez-Garcia S."/>
            <person name="Luque E.M."/>
            <person name="Marcos A.T."/>
            <person name="Martin J."/>
            <person name="Mccluskey K."/>
            <person name="Medina H.R."/>
            <person name="Miralles-Duran A."/>
            <person name="Miyazaki A."/>
            <person name="Munoz-Torres E."/>
            <person name="Oguiza J.A."/>
            <person name="Ohm R."/>
            <person name="Olmedo M."/>
            <person name="Orejas M."/>
            <person name="Ortiz-Castellanos L."/>
            <person name="Pisabarro A.G."/>
            <person name="Rodriguez-Romero J."/>
            <person name="Ruiz-Herrera J."/>
            <person name="Ruiz-Vazquez R."/>
            <person name="Sanz C."/>
            <person name="Schackwitz W."/>
            <person name="Schmutz J."/>
            <person name="Shahriari M."/>
            <person name="Shelest E."/>
            <person name="Silva-Franco F."/>
            <person name="Soanes D."/>
            <person name="Syed K."/>
            <person name="Tagua V.G."/>
            <person name="Talbot N.J."/>
            <person name="Thon M."/>
            <person name="De Vries R.P."/>
            <person name="Wiebenga A."/>
            <person name="Yadav J.S."/>
            <person name="Braun E.L."/>
            <person name="Baker S."/>
            <person name="Garre V."/>
            <person name="Horwitz B."/>
            <person name="Torres-Martinez S."/>
            <person name="Idnurm A."/>
            <person name="Herrera-Estrella A."/>
            <person name="Gabaldon T."/>
            <person name="Grigoriev I.V."/>
        </authorList>
    </citation>
    <scope>NUCLEOTIDE SEQUENCE [LARGE SCALE GENOMIC DNA]</scope>
    <source>
        <strain evidence="8 9">CBS 277.49</strain>
    </source>
</reference>
<keyword evidence="3 7" id="KW-1133">Transmembrane helix</keyword>
<feature type="transmembrane region" description="Helical" evidence="7">
    <location>
        <begin position="6"/>
        <end position="27"/>
    </location>
</feature>
<feature type="transmembrane region" description="Helical" evidence="7">
    <location>
        <begin position="229"/>
        <end position="249"/>
    </location>
</feature>
<evidence type="ECO:0000256" key="1">
    <source>
        <dbReference type="ARBA" id="ARBA00004141"/>
    </source>
</evidence>
<gene>
    <name evidence="8" type="ORF">MUCCIDRAFT_41450</name>
</gene>
<comment type="caution">
    <text evidence="8">The sequence shown here is derived from an EMBL/GenBank/DDBJ whole genome shotgun (WGS) entry which is preliminary data.</text>
</comment>
<dbReference type="InterPro" id="IPR051415">
    <property type="entry name" value="LAAT-1"/>
</dbReference>
<protein>
    <recommendedName>
        <fullName evidence="10">PQ-loop-domain-containing protein</fullName>
    </recommendedName>
</protein>
<evidence type="ECO:0000256" key="2">
    <source>
        <dbReference type="ARBA" id="ARBA00022692"/>
    </source>
</evidence>
<dbReference type="AlphaFoldDB" id="A0A168JP98"/>
<dbReference type="Gene3D" id="1.20.1280.290">
    <property type="match status" value="2"/>
</dbReference>
<dbReference type="PANTHER" id="PTHR16201:SF44">
    <property type="entry name" value="SEVEN TRANSMEMBRANE PROTEIN 1"/>
    <property type="match status" value="1"/>
</dbReference>
<dbReference type="EMBL" id="AMYB01000006">
    <property type="protein sequence ID" value="OAD01438.1"/>
    <property type="molecule type" value="Genomic_DNA"/>
</dbReference>
<evidence type="ECO:0000256" key="7">
    <source>
        <dbReference type="SAM" id="Phobius"/>
    </source>
</evidence>
<dbReference type="FunFam" id="1.20.1280.290:FF:000012">
    <property type="entry name" value="Vacuolar membrane PQ loop repeat protein"/>
    <property type="match status" value="1"/>
</dbReference>
<dbReference type="VEuPathDB" id="FungiDB:MUCCIDRAFT_41450"/>
<keyword evidence="9" id="KW-1185">Reference proteome</keyword>